<dbReference type="HAMAP" id="MF_01232">
    <property type="entry name" value="UPF0229"/>
    <property type="match status" value="1"/>
</dbReference>
<keyword evidence="4" id="KW-1185">Reference proteome</keyword>
<dbReference type="Proteomes" id="UP001596292">
    <property type="component" value="Unassembled WGS sequence"/>
</dbReference>
<dbReference type="PANTHER" id="PTHR30510">
    <property type="entry name" value="UPF0229 PROTEIN YEAH"/>
    <property type="match status" value="1"/>
</dbReference>
<proteinExistence type="inferred from homology"/>
<gene>
    <name evidence="3" type="ORF">ACFQE0_07155</name>
</gene>
<evidence type="ECO:0000256" key="2">
    <source>
        <dbReference type="SAM" id="MobiDB-lite"/>
    </source>
</evidence>
<dbReference type="PANTHER" id="PTHR30510:SF2">
    <property type="entry name" value="UPF0229 PROTEIN YEAH"/>
    <property type="match status" value="1"/>
</dbReference>
<dbReference type="Pfam" id="PF04285">
    <property type="entry name" value="DUF444"/>
    <property type="match status" value="1"/>
</dbReference>
<dbReference type="NCBIfam" id="NF003707">
    <property type="entry name" value="PRK05325.1-2"/>
    <property type="match status" value="1"/>
</dbReference>
<name>A0ABW2BH63_9HYPH</name>
<dbReference type="InterPro" id="IPR006698">
    <property type="entry name" value="UPF0229"/>
</dbReference>
<comment type="similarity">
    <text evidence="1">Belongs to the UPF0229 family.</text>
</comment>
<dbReference type="NCBIfam" id="NF003708">
    <property type="entry name" value="PRK05325.1-3"/>
    <property type="match status" value="1"/>
</dbReference>
<accession>A0ABW2BH63</accession>
<dbReference type="EMBL" id="JBHSWN010000001">
    <property type="protein sequence ID" value="MFC6789417.1"/>
    <property type="molecule type" value="Genomic_DNA"/>
</dbReference>
<sequence>MHIVDRRLNPGGKSLPNRQRFLRRVKDVAQRAVRESARENDIKNLGKDGRVTVPADGVREPRFSRQPGSGRHDHILPGNKTYVEGDMIERPPGGGGGGGGSGEGGDGGENSEDAFQFVLTRDEFLELFLEDLELPDLAKRRLSVVETEGMRRAGYTITGSPANLALTRTLRNSMSRRIALKRPKPEEVEALERRIAALGEGDVTRADLEASLTLLRERAKRIPYVDPIDLRFRRFEPYPRPIAQAVMFCLMDVSGSMTEHMKDLAKRFYILLHIFLTRRYRHVEIVFIRHTDRATEVDEETFFGSRETGGTLVSSALIEMKRVIAERYDPNDWNIYAAQASDGDNVSSDGPTATDLLRANILPACQHFAYLEVGDENGPRAGFVEHRTTLWRTYEAIAKAGGPIAMRKVNHRREIYPVFRELFGRKDKAEA</sequence>
<organism evidence="3 4">
    <name type="scientific">Methylobacterium komagatae</name>
    <dbReference type="NCBI Taxonomy" id="374425"/>
    <lineage>
        <taxon>Bacteria</taxon>
        <taxon>Pseudomonadati</taxon>
        <taxon>Pseudomonadota</taxon>
        <taxon>Alphaproteobacteria</taxon>
        <taxon>Hyphomicrobiales</taxon>
        <taxon>Methylobacteriaceae</taxon>
        <taxon>Methylobacterium</taxon>
    </lineage>
</organism>
<protein>
    <recommendedName>
        <fullName evidence="1">UPF0229 protein ACFQE0_07155</fullName>
    </recommendedName>
</protein>
<evidence type="ECO:0000256" key="1">
    <source>
        <dbReference type="HAMAP-Rule" id="MF_01232"/>
    </source>
</evidence>
<feature type="compositionally biased region" description="Gly residues" evidence="2">
    <location>
        <begin position="92"/>
        <end position="108"/>
    </location>
</feature>
<feature type="region of interest" description="Disordered" evidence="2">
    <location>
        <begin position="46"/>
        <end position="111"/>
    </location>
</feature>
<reference evidence="4" key="1">
    <citation type="journal article" date="2019" name="Int. J. Syst. Evol. Microbiol.">
        <title>The Global Catalogue of Microorganisms (GCM) 10K type strain sequencing project: providing services to taxonomists for standard genome sequencing and annotation.</title>
        <authorList>
            <consortium name="The Broad Institute Genomics Platform"/>
            <consortium name="The Broad Institute Genome Sequencing Center for Infectious Disease"/>
            <person name="Wu L."/>
            <person name="Ma J."/>
        </authorList>
    </citation>
    <scope>NUCLEOTIDE SEQUENCE [LARGE SCALE GENOMIC DNA]</scope>
    <source>
        <strain evidence="4">CCUG 48316</strain>
    </source>
</reference>
<comment type="caution">
    <text evidence="3">The sequence shown here is derived from an EMBL/GenBank/DDBJ whole genome shotgun (WGS) entry which is preliminary data.</text>
</comment>
<evidence type="ECO:0000313" key="3">
    <source>
        <dbReference type="EMBL" id="MFC6789417.1"/>
    </source>
</evidence>
<evidence type="ECO:0000313" key="4">
    <source>
        <dbReference type="Proteomes" id="UP001596292"/>
    </source>
</evidence>
<dbReference type="RefSeq" id="WP_378968357.1">
    <property type="nucleotide sequence ID" value="NZ_JBHSWN010000001.1"/>
</dbReference>